<organism evidence="3 4">
    <name type="scientific">Vulgatibacter incomptus</name>
    <dbReference type="NCBI Taxonomy" id="1391653"/>
    <lineage>
        <taxon>Bacteria</taxon>
        <taxon>Pseudomonadati</taxon>
        <taxon>Myxococcota</taxon>
        <taxon>Myxococcia</taxon>
        <taxon>Myxococcales</taxon>
        <taxon>Cystobacterineae</taxon>
        <taxon>Vulgatibacteraceae</taxon>
        <taxon>Vulgatibacter</taxon>
    </lineage>
</organism>
<dbReference type="EMBL" id="CP012332">
    <property type="protein sequence ID" value="AKU91798.1"/>
    <property type="molecule type" value="Genomic_DNA"/>
</dbReference>
<dbReference type="STRING" id="1391653.AKJ08_2185"/>
<dbReference type="InterPro" id="IPR036653">
    <property type="entry name" value="CinA-like_C"/>
</dbReference>
<name>A0A0K1PE36_9BACT</name>
<dbReference type="SUPFAM" id="SSF142433">
    <property type="entry name" value="CinA-like"/>
    <property type="match status" value="1"/>
</dbReference>
<dbReference type="PANTHER" id="PTHR13939:SF0">
    <property type="entry name" value="NMN AMIDOHYDROLASE-LIKE PROTEIN YFAY"/>
    <property type="match status" value="1"/>
</dbReference>
<sequence length="427" mass="45301">MRIEMLATGDELVSGVLADTNTTWFGGALFSLGERLARTTVIGDRLDDLVSALRELAARADLVVVSGGLGPTLDDLTVDGVCEAFDLQPVVDSEQLERIRARFHALGRTLTPNNERQARVPDGAEVLGNEYGTATAFALEVGEPHRTRPGTCELWFLPGVPTELQGIVGDRLLPRLRRRIEAEGVHRCAREVRCFGIPESHMDQAVVPLLAAHPHVRYGTRVPFPDAHVRLLAEGSTADEAQQRCDAIERDVRAALGDVVFGGEGETLAGATLAALRQRGWTVCFAESLTGGLASAALAAVPGASDVLLGSSVTYAESLKERWLDVPQDLLERHGAVSEACAVAMAEGALARSGADVAVSLTGFAGPDAGDDAHPRGTVFAAIAGGGGPTSVVRQRFLFGRNDVRRIAAHLALDLLRRRALGLRLPG</sequence>
<accession>A0A0K1PE36</accession>
<dbReference type="InterPro" id="IPR008136">
    <property type="entry name" value="CinA_C"/>
</dbReference>
<dbReference type="NCBIfam" id="TIGR00200">
    <property type="entry name" value="cinA_nterm"/>
    <property type="match status" value="1"/>
</dbReference>
<reference evidence="3 4" key="1">
    <citation type="submission" date="2015-08" db="EMBL/GenBank/DDBJ databases">
        <authorList>
            <person name="Babu N.S."/>
            <person name="Beckwith C.J."/>
            <person name="Beseler K.G."/>
            <person name="Brison A."/>
            <person name="Carone J.V."/>
            <person name="Caskin T.P."/>
            <person name="Diamond M."/>
            <person name="Durham M.E."/>
            <person name="Foxe J.M."/>
            <person name="Go M."/>
            <person name="Henderson B.A."/>
            <person name="Jones I.B."/>
            <person name="McGettigan J.A."/>
            <person name="Micheletti S.J."/>
            <person name="Nasrallah M.E."/>
            <person name="Ortiz D."/>
            <person name="Piller C.R."/>
            <person name="Privatt S.R."/>
            <person name="Schneider S.L."/>
            <person name="Sharp S."/>
            <person name="Smith T.C."/>
            <person name="Stanton J.D."/>
            <person name="Ullery H.E."/>
            <person name="Wilson R.J."/>
            <person name="Serrano M.G."/>
            <person name="Buck G."/>
            <person name="Lee V."/>
            <person name="Wang Y."/>
            <person name="Carvalho R."/>
            <person name="Voegtly L."/>
            <person name="Shi R."/>
            <person name="Duckworth R."/>
            <person name="Johnson A."/>
            <person name="Loviza R."/>
            <person name="Walstead R."/>
            <person name="Shah Z."/>
            <person name="Kiflezghi M."/>
            <person name="Wade K."/>
            <person name="Ball S.L."/>
            <person name="Bradley K.W."/>
            <person name="Asai D.J."/>
            <person name="Bowman C.A."/>
            <person name="Russell D.A."/>
            <person name="Pope W.H."/>
            <person name="Jacobs-Sera D."/>
            <person name="Hendrix R.W."/>
            <person name="Hatfull G.F."/>
        </authorList>
    </citation>
    <scope>NUCLEOTIDE SEQUENCE [LARGE SCALE GENOMIC DNA]</scope>
    <source>
        <strain evidence="3 4">DSM 27710</strain>
    </source>
</reference>
<dbReference type="NCBIfam" id="TIGR00199">
    <property type="entry name" value="PncC_domain"/>
    <property type="match status" value="1"/>
</dbReference>
<dbReference type="PANTHER" id="PTHR13939">
    <property type="entry name" value="NICOTINAMIDE-NUCLEOTIDE AMIDOHYDROLASE PNCC"/>
    <property type="match status" value="1"/>
</dbReference>
<gene>
    <name evidence="3" type="ORF">AKJ08_2185</name>
</gene>
<dbReference type="InterPro" id="IPR050101">
    <property type="entry name" value="CinA"/>
</dbReference>
<comment type="similarity">
    <text evidence="1">Belongs to the CinA family.</text>
</comment>
<dbReference type="Pfam" id="PF00994">
    <property type="entry name" value="MoCF_biosynth"/>
    <property type="match status" value="1"/>
</dbReference>
<dbReference type="HAMAP" id="MF_00226_B">
    <property type="entry name" value="CinA_B"/>
    <property type="match status" value="1"/>
</dbReference>
<dbReference type="InterPro" id="IPR041424">
    <property type="entry name" value="CinA_KH"/>
</dbReference>
<protein>
    <recommendedName>
        <fullName evidence="1">CinA-like protein</fullName>
    </recommendedName>
</protein>
<dbReference type="Pfam" id="PF18146">
    <property type="entry name" value="CinA_KH"/>
    <property type="match status" value="1"/>
</dbReference>
<dbReference type="AlphaFoldDB" id="A0A0K1PE36"/>
<dbReference type="InterPro" id="IPR001453">
    <property type="entry name" value="MoaB/Mog_dom"/>
</dbReference>
<keyword evidence="4" id="KW-1185">Reference proteome</keyword>
<dbReference type="Gene3D" id="3.40.980.10">
    <property type="entry name" value="MoaB/Mog-like domain"/>
    <property type="match status" value="1"/>
</dbReference>
<evidence type="ECO:0000313" key="4">
    <source>
        <dbReference type="Proteomes" id="UP000055590"/>
    </source>
</evidence>
<dbReference type="SMART" id="SM00852">
    <property type="entry name" value="MoCF_biosynth"/>
    <property type="match status" value="1"/>
</dbReference>
<evidence type="ECO:0000256" key="1">
    <source>
        <dbReference type="HAMAP-Rule" id="MF_00226"/>
    </source>
</evidence>
<dbReference type="InterPro" id="IPR036425">
    <property type="entry name" value="MoaB/Mog-like_dom_sf"/>
</dbReference>
<dbReference type="Gene3D" id="3.90.950.20">
    <property type="entry name" value="CinA-like"/>
    <property type="match status" value="1"/>
</dbReference>
<dbReference type="InterPro" id="IPR008135">
    <property type="entry name" value="Competence-induced_CinA"/>
</dbReference>
<dbReference type="Gene3D" id="3.30.70.2860">
    <property type="match status" value="1"/>
</dbReference>
<dbReference type="CDD" id="cd00885">
    <property type="entry name" value="cinA"/>
    <property type="match status" value="1"/>
</dbReference>
<evidence type="ECO:0000259" key="2">
    <source>
        <dbReference type="SMART" id="SM00852"/>
    </source>
</evidence>
<dbReference type="PIRSF" id="PIRSF006728">
    <property type="entry name" value="CinA"/>
    <property type="match status" value="1"/>
</dbReference>
<dbReference type="RefSeq" id="WP_169788803.1">
    <property type="nucleotide sequence ID" value="NZ_CP012332.1"/>
</dbReference>
<feature type="domain" description="MoaB/Mog" evidence="2">
    <location>
        <begin position="4"/>
        <end position="179"/>
    </location>
</feature>
<dbReference type="SUPFAM" id="SSF53218">
    <property type="entry name" value="Molybdenum cofactor biosynthesis proteins"/>
    <property type="match status" value="1"/>
</dbReference>
<dbReference type="Proteomes" id="UP000055590">
    <property type="component" value="Chromosome"/>
</dbReference>
<dbReference type="PATRIC" id="fig|1391653.3.peg.2284"/>
<evidence type="ECO:0000313" key="3">
    <source>
        <dbReference type="EMBL" id="AKU91798.1"/>
    </source>
</evidence>
<dbReference type="KEGG" id="vin:AKJ08_2185"/>
<proteinExistence type="inferred from homology"/>
<dbReference type="Pfam" id="PF02464">
    <property type="entry name" value="CinA"/>
    <property type="match status" value="1"/>
</dbReference>